<keyword evidence="2" id="KW-1185">Reference proteome</keyword>
<dbReference type="AlphaFoldDB" id="A0A5C2RYM9"/>
<evidence type="ECO:0000313" key="2">
    <source>
        <dbReference type="Proteomes" id="UP000313359"/>
    </source>
</evidence>
<reference evidence="1" key="1">
    <citation type="journal article" date="2018" name="Genome Biol. Evol.">
        <title>Genomics and development of Lentinus tigrinus, a white-rot wood-decaying mushroom with dimorphic fruiting bodies.</title>
        <authorList>
            <person name="Wu B."/>
            <person name="Xu Z."/>
            <person name="Knudson A."/>
            <person name="Carlson A."/>
            <person name="Chen N."/>
            <person name="Kovaka S."/>
            <person name="LaButti K."/>
            <person name="Lipzen A."/>
            <person name="Pennachio C."/>
            <person name="Riley R."/>
            <person name="Schakwitz W."/>
            <person name="Umezawa K."/>
            <person name="Ohm R.A."/>
            <person name="Grigoriev I.V."/>
            <person name="Nagy L.G."/>
            <person name="Gibbons J."/>
            <person name="Hibbett D."/>
        </authorList>
    </citation>
    <scope>NUCLEOTIDE SEQUENCE [LARGE SCALE GENOMIC DNA]</scope>
    <source>
        <strain evidence="1">ALCF2SS1-6</strain>
    </source>
</reference>
<accession>A0A5C2RYM9</accession>
<feature type="non-terminal residue" evidence="1">
    <location>
        <position position="1"/>
    </location>
</feature>
<protein>
    <submittedName>
        <fullName evidence="1">Uncharacterized protein</fullName>
    </submittedName>
</protein>
<organism evidence="1 2">
    <name type="scientific">Lentinus tigrinus ALCF2SS1-6</name>
    <dbReference type="NCBI Taxonomy" id="1328759"/>
    <lineage>
        <taxon>Eukaryota</taxon>
        <taxon>Fungi</taxon>
        <taxon>Dikarya</taxon>
        <taxon>Basidiomycota</taxon>
        <taxon>Agaricomycotina</taxon>
        <taxon>Agaricomycetes</taxon>
        <taxon>Polyporales</taxon>
        <taxon>Polyporaceae</taxon>
        <taxon>Lentinus</taxon>
    </lineage>
</organism>
<gene>
    <name evidence="1" type="ORF">L227DRAFT_481259</name>
</gene>
<dbReference type="OrthoDB" id="2756161at2759"/>
<proteinExistence type="predicted"/>
<dbReference type="Proteomes" id="UP000313359">
    <property type="component" value="Unassembled WGS sequence"/>
</dbReference>
<dbReference type="EMBL" id="ML122290">
    <property type="protein sequence ID" value="RPD56129.1"/>
    <property type="molecule type" value="Genomic_DNA"/>
</dbReference>
<feature type="non-terminal residue" evidence="1">
    <location>
        <position position="501"/>
    </location>
</feature>
<evidence type="ECO:0000313" key="1">
    <source>
        <dbReference type="EMBL" id="RPD56129.1"/>
    </source>
</evidence>
<name>A0A5C2RYM9_9APHY</name>
<sequence length="501" mass="54247">HISRIPVTCISAGPLYVHAEAPDSDYGHACTTSSFLSEHGAQVEELHIMLHANASEFSDALWGADEIPLPPSLSFESPTSLRRLAIHGVGRHEGFWQDRTLFGGARLDLSSLAMWGVPFLPLNPMGPSLTRLLLVNHTLRYDGGHEGAIPIRNLLRFLSSTPSLEQAYLEGIAVCGDDPGTLPMVPMPHARKLLITSGRGAAQLVSHLKLPETCLLRLEGDVRFPEQNEDLSSAIARLGWNSRKAHVLWEGGWNGSAGFVSLQLINGSAGGLRVDLSSRTTGTDAEVAQAIRAFLSVSPFVTTEELWLSGTKTADLLSETGGVISPLSALTTLHILNLKSLDRQNAGILWPKWPRIGSLEIKDTLPNLTSLHYCLPSKERIFDLVSLLRARASANHPVTRLFLSCKPYSPSDGSLNANHGDPEVIRIIAQASVSEVEVGEDLYNRFAWWSVVPSECTAKEEVHGLWPIWAEGVTKWAGAAHPGTLSIHSDVAFGTSTSTSS</sequence>